<keyword evidence="4" id="KW-0477">Merozoite</keyword>
<dbReference type="OMA" id="NYENGHA"/>
<feature type="chain" id="PRO_5012553300" evidence="2">
    <location>
        <begin position="26"/>
        <end position="399"/>
    </location>
</feature>
<dbReference type="EMBL" id="BDQF01000013">
    <property type="protein sequence ID" value="GAW82218.1"/>
    <property type="molecule type" value="Genomic_DNA"/>
</dbReference>
<name>A0A1Y1JKP7_PLAGO</name>
<keyword evidence="2" id="KW-0732">Signal</keyword>
<dbReference type="GeneID" id="39748955"/>
<feature type="signal peptide" evidence="2">
    <location>
        <begin position="1"/>
        <end position="25"/>
    </location>
</feature>
<feature type="domain" description="Merozoite surface protein C-terminal" evidence="3">
    <location>
        <begin position="269"/>
        <end position="390"/>
    </location>
</feature>
<feature type="compositionally biased region" description="Low complexity" evidence="1">
    <location>
        <begin position="160"/>
        <end position="170"/>
    </location>
</feature>
<feature type="compositionally biased region" description="Basic and acidic residues" evidence="1">
    <location>
        <begin position="63"/>
        <end position="93"/>
    </location>
</feature>
<dbReference type="Proteomes" id="UP000195521">
    <property type="component" value="Unassembled WGS sequence"/>
</dbReference>
<protein>
    <submittedName>
        <fullName evidence="4">Merozoite surface protein 7</fullName>
    </submittedName>
</protein>
<reference evidence="5" key="1">
    <citation type="submission" date="2017-04" db="EMBL/GenBank/DDBJ databases">
        <title>Plasmodium gonderi genome.</title>
        <authorList>
            <person name="Arisue N."/>
            <person name="Honma H."/>
            <person name="Kawai S."/>
            <person name="Tougan T."/>
            <person name="Tanabe K."/>
            <person name="Horii T."/>
        </authorList>
    </citation>
    <scope>NUCLEOTIDE SEQUENCE [LARGE SCALE GENOMIC DNA]</scope>
    <source>
        <strain evidence="5">ATCC 30045</strain>
    </source>
</reference>
<accession>A0A1Y1JKP7</accession>
<dbReference type="InterPro" id="IPR024781">
    <property type="entry name" value="MSP_C"/>
</dbReference>
<comment type="caution">
    <text evidence="4">The sequence shown here is derived from an EMBL/GenBank/DDBJ whole genome shotgun (WGS) entry which is preliminary data.</text>
</comment>
<sequence>MNKKVNLLYIYFLCFFSLLLQLTWCEEKSDNVQNIFNNEHNEPTESGRKIRKLNEIIEDDISDEYHNENDKLKNYENGHADENSDDTFHHEPEEMSSDENEIKSDHQESDPEKQDQTVFGQDGSEVALRGESGQADATSSEKAPEKVEEAGQSPPSAAPGGQAEAGETSTGAGGGGSTVGNSDGNSQGNTQQVSPQPAVASGEQESSPKTQPEPAREAGVSADASEGRTENPGVTPVAAGVVQSDQPVEPAVVTTAPVAVTGGGSEAKIKYLDKLYDEVLTTSDNRSGINAPDYHSKYNTIKTKYELSMNPVEYEIVKNMFNAGFKKEDDMNTNPLVDIFKKVLTEEKFQNEFDNFVSGLYGFAKRHNYLSEERMKNGGQGYTDLIKNALTLLNTIVVE</sequence>
<evidence type="ECO:0000259" key="3">
    <source>
        <dbReference type="Pfam" id="PF12948"/>
    </source>
</evidence>
<gene>
    <name evidence="4" type="ORF">PGO_122150</name>
</gene>
<evidence type="ECO:0000313" key="5">
    <source>
        <dbReference type="Proteomes" id="UP000195521"/>
    </source>
</evidence>
<feature type="compositionally biased region" description="Basic and acidic residues" evidence="1">
    <location>
        <begin position="100"/>
        <end position="115"/>
    </location>
</feature>
<evidence type="ECO:0000256" key="1">
    <source>
        <dbReference type="SAM" id="MobiDB-lite"/>
    </source>
</evidence>
<proteinExistence type="predicted"/>
<evidence type="ECO:0000313" key="4">
    <source>
        <dbReference type="EMBL" id="GAW82218.1"/>
    </source>
</evidence>
<dbReference type="RefSeq" id="XP_028544807.1">
    <property type="nucleotide sequence ID" value="XM_028689006.1"/>
</dbReference>
<keyword evidence="5" id="KW-1185">Reference proteome</keyword>
<dbReference type="AlphaFoldDB" id="A0A1Y1JKP7"/>
<organism evidence="4 5">
    <name type="scientific">Plasmodium gonderi</name>
    <dbReference type="NCBI Taxonomy" id="77519"/>
    <lineage>
        <taxon>Eukaryota</taxon>
        <taxon>Sar</taxon>
        <taxon>Alveolata</taxon>
        <taxon>Apicomplexa</taxon>
        <taxon>Aconoidasida</taxon>
        <taxon>Haemosporida</taxon>
        <taxon>Plasmodiidae</taxon>
        <taxon>Plasmodium</taxon>
        <taxon>Plasmodium (Plasmodium)</taxon>
    </lineage>
</organism>
<feature type="compositionally biased region" description="Polar residues" evidence="1">
    <location>
        <begin position="185"/>
        <end position="195"/>
    </location>
</feature>
<feature type="region of interest" description="Disordered" evidence="1">
    <location>
        <begin position="61"/>
        <end position="235"/>
    </location>
</feature>
<evidence type="ECO:0000256" key="2">
    <source>
        <dbReference type="SAM" id="SignalP"/>
    </source>
</evidence>
<dbReference type="OrthoDB" id="387605at2759"/>
<dbReference type="Pfam" id="PF12948">
    <property type="entry name" value="MSP7_C"/>
    <property type="match status" value="1"/>
</dbReference>